<evidence type="ECO:0000256" key="1">
    <source>
        <dbReference type="SAM" id="Phobius"/>
    </source>
</evidence>
<dbReference type="GO" id="GO:0016746">
    <property type="term" value="F:acyltransferase activity"/>
    <property type="evidence" value="ECO:0007669"/>
    <property type="project" value="TreeGrafter"/>
</dbReference>
<dbReference type="EMBL" id="MLAK01000833">
    <property type="protein sequence ID" value="OHT03275.1"/>
    <property type="molecule type" value="Genomic_DNA"/>
</dbReference>
<gene>
    <name evidence="2" type="ORF">TRFO_29365</name>
</gene>
<dbReference type="AlphaFoldDB" id="A0A1J4JW94"/>
<protein>
    <recommendedName>
        <fullName evidence="4">MBOAT family protein</fullName>
    </recommendedName>
</protein>
<feature type="transmembrane region" description="Helical" evidence="1">
    <location>
        <begin position="220"/>
        <end position="241"/>
    </location>
</feature>
<comment type="caution">
    <text evidence="2">The sequence shown here is derived from an EMBL/GenBank/DDBJ whole genome shotgun (WGS) entry which is preliminary data.</text>
</comment>
<keyword evidence="1" id="KW-0472">Membrane</keyword>
<feature type="transmembrane region" description="Helical" evidence="1">
    <location>
        <begin position="365"/>
        <end position="386"/>
    </location>
</feature>
<dbReference type="PANTHER" id="PTHR13906">
    <property type="entry name" value="PORCUPINE"/>
    <property type="match status" value="1"/>
</dbReference>
<evidence type="ECO:0008006" key="4">
    <source>
        <dbReference type="Google" id="ProtNLM"/>
    </source>
</evidence>
<accession>A0A1J4JW94</accession>
<dbReference type="PANTHER" id="PTHR13906:SF4">
    <property type="entry name" value="LYSOPHOSPHOLIPID ACYLTRANSFERASE 6"/>
    <property type="match status" value="1"/>
</dbReference>
<dbReference type="GeneID" id="94841446"/>
<dbReference type="GO" id="GO:0016020">
    <property type="term" value="C:membrane"/>
    <property type="evidence" value="ECO:0007669"/>
    <property type="project" value="TreeGrafter"/>
</dbReference>
<feature type="transmembrane region" description="Helical" evidence="1">
    <location>
        <begin position="34"/>
        <end position="58"/>
    </location>
</feature>
<name>A0A1J4JW94_9EUKA</name>
<dbReference type="RefSeq" id="XP_068356411.1">
    <property type="nucleotide sequence ID" value="XM_068506742.1"/>
</dbReference>
<organism evidence="2 3">
    <name type="scientific">Tritrichomonas foetus</name>
    <dbReference type="NCBI Taxonomy" id="1144522"/>
    <lineage>
        <taxon>Eukaryota</taxon>
        <taxon>Metamonada</taxon>
        <taxon>Parabasalia</taxon>
        <taxon>Tritrichomonadida</taxon>
        <taxon>Tritrichomonadidae</taxon>
        <taxon>Tritrichomonas</taxon>
    </lineage>
</organism>
<proteinExistence type="predicted"/>
<dbReference type="GO" id="GO:0030258">
    <property type="term" value="P:lipid modification"/>
    <property type="evidence" value="ECO:0007669"/>
    <property type="project" value="TreeGrafter"/>
</dbReference>
<evidence type="ECO:0000313" key="3">
    <source>
        <dbReference type="Proteomes" id="UP000179807"/>
    </source>
</evidence>
<dbReference type="Proteomes" id="UP000179807">
    <property type="component" value="Unassembled WGS sequence"/>
</dbReference>
<keyword evidence="1" id="KW-1133">Transmembrane helix</keyword>
<keyword evidence="1" id="KW-0812">Transmembrane</keyword>
<dbReference type="InterPro" id="IPR049941">
    <property type="entry name" value="LPLAT_7/PORCN-like"/>
</dbReference>
<feature type="transmembrane region" description="Helical" evidence="1">
    <location>
        <begin position="70"/>
        <end position="90"/>
    </location>
</feature>
<feature type="transmembrane region" description="Helical" evidence="1">
    <location>
        <begin position="398"/>
        <end position="415"/>
    </location>
</feature>
<keyword evidence="3" id="KW-1185">Reference proteome</keyword>
<sequence>MFYSFLHFLSILITYPLAKWILPNIKTRENAILFHITIGVSICGILFNQRILYGFLMVTISYFVLGMNPYFATFVAYLMNFLLIILQFYIPAKLRINNLSMIIFMKAVALSFNIEDGRRKKITGKSKSKRREDFSVSQRPSFVEWFAYCFTPFGATSTPIFEYRYFDSLLNVGVEENGTKVSEENEKEALSSLRVSIYFGLIHFLSSHYFRYSFYCSDSFLNMNIVLRIFFVLLLSLSSLIKNCMQWEALRAGLLQAGMGDFSFSHIKEFCNCRIFDIIKCKTISEWGKCYNSTCSHFWSFYFTERINEIGLGYTLPKIITFFVKPLFKGLYGALFLGNIEKKLYGRAEKALVELTKDASYSQGLTYAFAQIVMFLAKATICFKTAKSFIIISFSVNFYFWMFSILLIACQRIIVKMSKHEKEQKLKQD</sequence>
<evidence type="ECO:0000313" key="2">
    <source>
        <dbReference type="EMBL" id="OHT03275.1"/>
    </source>
</evidence>
<dbReference type="VEuPathDB" id="TrichDB:TRFO_29365"/>
<reference evidence="2" key="1">
    <citation type="submission" date="2016-10" db="EMBL/GenBank/DDBJ databases">
        <authorList>
            <person name="Benchimol M."/>
            <person name="Almeida L.G."/>
            <person name="Vasconcelos A.T."/>
            <person name="Perreira-Neves A."/>
            <person name="Rosa I.A."/>
            <person name="Tasca T."/>
            <person name="Bogo M.R."/>
            <person name="de Souza W."/>
        </authorList>
    </citation>
    <scope>NUCLEOTIDE SEQUENCE [LARGE SCALE GENOMIC DNA]</scope>
    <source>
        <strain evidence="2">K</strain>
    </source>
</reference>